<evidence type="ECO:0000313" key="3">
    <source>
        <dbReference type="EMBL" id="KAK8914169.1"/>
    </source>
</evidence>
<evidence type="ECO:0000259" key="1">
    <source>
        <dbReference type="Pfam" id="PF03108"/>
    </source>
</evidence>
<evidence type="ECO:0000259" key="2">
    <source>
        <dbReference type="Pfam" id="PF10551"/>
    </source>
</evidence>
<feature type="domain" description="MULE transposase" evidence="2">
    <location>
        <begin position="208"/>
        <end position="276"/>
    </location>
</feature>
<comment type="caution">
    <text evidence="3">The sequence shown here is derived from an EMBL/GenBank/DDBJ whole genome shotgun (WGS) entry which is preliminary data.</text>
</comment>
<keyword evidence="4" id="KW-1185">Reference proteome</keyword>
<dbReference type="InterPro" id="IPR004332">
    <property type="entry name" value="Transposase_MuDR"/>
</dbReference>
<evidence type="ECO:0008006" key="5">
    <source>
        <dbReference type="Google" id="ProtNLM"/>
    </source>
</evidence>
<dbReference type="AlphaFoldDB" id="A0AAP0ATD0"/>
<dbReference type="Pfam" id="PF03108">
    <property type="entry name" value="DBD_Tnp_Mut"/>
    <property type="match status" value="1"/>
</dbReference>
<proteinExistence type="predicted"/>
<gene>
    <name evidence="3" type="ORF">KSP39_PZI023625</name>
</gene>
<organism evidence="3 4">
    <name type="scientific">Platanthera zijinensis</name>
    <dbReference type="NCBI Taxonomy" id="2320716"/>
    <lineage>
        <taxon>Eukaryota</taxon>
        <taxon>Viridiplantae</taxon>
        <taxon>Streptophyta</taxon>
        <taxon>Embryophyta</taxon>
        <taxon>Tracheophyta</taxon>
        <taxon>Spermatophyta</taxon>
        <taxon>Magnoliopsida</taxon>
        <taxon>Liliopsida</taxon>
        <taxon>Asparagales</taxon>
        <taxon>Orchidaceae</taxon>
        <taxon>Orchidoideae</taxon>
        <taxon>Orchideae</taxon>
        <taxon>Orchidinae</taxon>
        <taxon>Platanthera</taxon>
    </lineage>
</organism>
<dbReference type="InterPro" id="IPR018289">
    <property type="entry name" value="MULE_transposase_dom"/>
</dbReference>
<sequence>MKWQPGIIFRSKEEFKDAVTTYAVHTGVGLKLTKNDKSRVRFKCKEGCNWEIYAAPVKNQDTWEVRTIIDKHTCSREFNNRLLSAKWLGKRIESKVRENPNIQLKQIVAKTKEKWVVGISKDKAYRAKMHANTLLEGSVGEQYNMLNLYCAEILKSNPDSSVFLKFTWPPEFFNESLTPSRVIVPRFQRLYMCFTSCRESFKVCRPIIGLDGCFLKGQYGGQLLTAIGRDPNDQMLPIAYAVVEVENKDSWSWFLSCLARDINHPNITYISDQQKVRLNFFI</sequence>
<protein>
    <recommendedName>
        <fullName evidence="5">MULE transposase domain-containing protein</fullName>
    </recommendedName>
</protein>
<feature type="domain" description="Transposase MuDR plant" evidence="1">
    <location>
        <begin position="2"/>
        <end position="62"/>
    </location>
</feature>
<reference evidence="3 4" key="1">
    <citation type="journal article" date="2022" name="Nat. Plants">
        <title>Genomes of leafy and leafless Platanthera orchids illuminate the evolution of mycoheterotrophy.</title>
        <authorList>
            <person name="Li M.H."/>
            <person name="Liu K.W."/>
            <person name="Li Z."/>
            <person name="Lu H.C."/>
            <person name="Ye Q.L."/>
            <person name="Zhang D."/>
            <person name="Wang J.Y."/>
            <person name="Li Y.F."/>
            <person name="Zhong Z.M."/>
            <person name="Liu X."/>
            <person name="Yu X."/>
            <person name="Liu D.K."/>
            <person name="Tu X.D."/>
            <person name="Liu B."/>
            <person name="Hao Y."/>
            <person name="Liao X.Y."/>
            <person name="Jiang Y.T."/>
            <person name="Sun W.H."/>
            <person name="Chen J."/>
            <person name="Chen Y.Q."/>
            <person name="Ai Y."/>
            <person name="Zhai J.W."/>
            <person name="Wu S.S."/>
            <person name="Zhou Z."/>
            <person name="Hsiao Y.Y."/>
            <person name="Wu W.L."/>
            <person name="Chen Y.Y."/>
            <person name="Lin Y.F."/>
            <person name="Hsu J.L."/>
            <person name="Li C.Y."/>
            <person name="Wang Z.W."/>
            <person name="Zhao X."/>
            <person name="Zhong W.Y."/>
            <person name="Ma X.K."/>
            <person name="Ma L."/>
            <person name="Huang J."/>
            <person name="Chen G.Z."/>
            <person name="Huang M.Z."/>
            <person name="Huang L."/>
            <person name="Peng D.H."/>
            <person name="Luo Y.B."/>
            <person name="Zou S.Q."/>
            <person name="Chen S.P."/>
            <person name="Lan S."/>
            <person name="Tsai W.C."/>
            <person name="Van de Peer Y."/>
            <person name="Liu Z.J."/>
        </authorList>
    </citation>
    <scope>NUCLEOTIDE SEQUENCE [LARGE SCALE GENOMIC DNA]</scope>
    <source>
        <strain evidence="3">Lor287</strain>
    </source>
</reference>
<evidence type="ECO:0000313" key="4">
    <source>
        <dbReference type="Proteomes" id="UP001418222"/>
    </source>
</evidence>
<dbReference type="Pfam" id="PF10551">
    <property type="entry name" value="MULE"/>
    <property type="match status" value="1"/>
</dbReference>
<dbReference type="PANTHER" id="PTHR31973:SF187">
    <property type="entry name" value="MUTATOR TRANSPOSASE MUDRA PROTEIN"/>
    <property type="match status" value="1"/>
</dbReference>
<dbReference type="EMBL" id="JBBWWQ010000021">
    <property type="protein sequence ID" value="KAK8914169.1"/>
    <property type="molecule type" value="Genomic_DNA"/>
</dbReference>
<dbReference type="PANTHER" id="PTHR31973">
    <property type="entry name" value="POLYPROTEIN, PUTATIVE-RELATED"/>
    <property type="match status" value="1"/>
</dbReference>
<accession>A0AAP0ATD0</accession>
<name>A0AAP0ATD0_9ASPA</name>
<dbReference type="Proteomes" id="UP001418222">
    <property type="component" value="Unassembled WGS sequence"/>
</dbReference>